<reference evidence="1 2" key="1">
    <citation type="submission" date="2015-12" db="EMBL/GenBank/DDBJ databases">
        <title>Draft genome sequence of Moniliophthora roreri, the causal agent of frosty pod rot of cacao.</title>
        <authorList>
            <person name="Aime M.C."/>
            <person name="Diaz-Valderrama J.R."/>
            <person name="Kijpornyongpan T."/>
            <person name="Phillips-Mora W."/>
        </authorList>
    </citation>
    <scope>NUCLEOTIDE SEQUENCE [LARGE SCALE GENOMIC DNA]</scope>
    <source>
        <strain evidence="1 2">MCA 2952</strain>
    </source>
</reference>
<name>A0A0W0G020_MONRR</name>
<gene>
    <name evidence="1" type="ORF">WG66_5479</name>
</gene>
<evidence type="ECO:0000313" key="2">
    <source>
        <dbReference type="Proteomes" id="UP000054988"/>
    </source>
</evidence>
<organism evidence="1 2">
    <name type="scientific">Moniliophthora roreri</name>
    <name type="common">Frosty pod rot fungus</name>
    <name type="synonym">Monilia roreri</name>
    <dbReference type="NCBI Taxonomy" id="221103"/>
    <lineage>
        <taxon>Eukaryota</taxon>
        <taxon>Fungi</taxon>
        <taxon>Dikarya</taxon>
        <taxon>Basidiomycota</taxon>
        <taxon>Agaricomycotina</taxon>
        <taxon>Agaricomycetes</taxon>
        <taxon>Agaricomycetidae</taxon>
        <taxon>Agaricales</taxon>
        <taxon>Marasmiineae</taxon>
        <taxon>Marasmiaceae</taxon>
        <taxon>Moniliophthora</taxon>
    </lineage>
</organism>
<evidence type="ECO:0000313" key="1">
    <source>
        <dbReference type="EMBL" id="KTB41933.1"/>
    </source>
</evidence>
<sequence>MAYQGFPQSR</sequence>
<dbReference type="EMBL" id="LATX01001411">
    <property type="protein sequence ID" value="KTB41933.1"/>
    <property type="molecule type" value="Genomic_DNA"/>
</dbReference>
<dbReference type="Proteomes" id="UP000054988">
    <property type="component" value="Unassembled WGS sequence"/>
</dbReference>
<protein>
    <submittedName>
        <fullName evidence="1">Uncharacterized protein</fullName>
    </submittedName>
</protein>
<proteinExistence type="predicted"/>
<accession>A0A0W0G020</accession>
<comment type="caution">
    <text evidence="1">The sequence shown here is derived from an EMBL/GenBank/DDBJ whole genome shotgun (WGS) entry which is preliminary data.</text>
</comment>